<comment type="similarity">
    <text evidence="2 7 8">Belongs to the GPI family.</text>
</comment>
<dbReference type="Gene3D" id="3.40.50.10490">
    <property type="entry name" value="Glucose-6-phosphate isomerase like protein, domain 1"/>
    <property type="match status" value="2"/>
</dbReference>
<feature type="active site" description="Proton donor" evidence="7">
    <location>
        <position position="360"/>
    </location>
</feature>
<dbReference type="GO" id="GO:0048029">
    <property type="term" value="F:monosaccharide binding"/>
    <property type="evidence" value="ECO:0007669"/>
    <property type="project" value="TreeGrafter"/>
</dbReference>
<dbReference type="UniPathway" id="UPA00109">
    <property type="reaction ID" value="UER00181"/>
</dbReference>
<feature type="active site" evidence="7">
    <location>
        <position position="511"/>
    </location>
</feature>
<evidence type="ECO:0000256" key="3">
    <source>
        <dbReference type="ARBA" id="ARBA00022432"/>
    </source>
</evidence>
<dbReference type="InterPro" id="IPR023096">
    <property type="entry name" value="G6P_Isomerase_C"/>
</dbReference>
<protein>
    <recommendedName>
        <fullName evidence="7">Glucose-6-phosphate isomerase</fullName>
        <shortName evidence="7">GPI</shortName>
        <ecNumber evidence="7">5.3.1.9</ecNumber>
    </recommendedName>
    <alternativeName>
        <fullName evidence="7">Phosphoglucose isomerase</fullName>
        <shortName evidence="7">PGI</shortName>
    </alternativeName>
    <alternativeName>
        <fullName evidence="7">Phosphohexose isomerase</fullName>
        <shortName evidence="7">PHI</shortName>
    </alternativeName>
</protein>
<dbReference type="SUPFAM" id="SSF53697">
    <property type="entry name" value="SIS domain"/>
    <property type="match status" value="1"/>
</dbReference>
<keyword evidence="4 7" id="KW-0324">Glycolysis</keyword>
<evidence type="ECO:0000256" key="1">
    <source>
        <dbReference type="ARBA" id="ARBA00004926"/>
    </source>
</evidence>
<evidence type="ECO:0000256" key="5">
    <source>
        <dbReference type="ARBA" id="ARBA00023235"/>
    </source>
</evidence>
<evidence type="ECO:0000313" key="9">
    <source>
        <dbReference type="EMBL" id="KDE39247.1"/>
    </source>
</evidence>
<dbReference type="GO" id="GO:0097367">
    <property type="term" value="F:carbohydrate derivative binding"/>
    <property type="evidence" value="ECO:0007669"/>
    <property type="project" value="InterPro"/>
</dbReference>
<comment type="pathway">
    <text evidence="1 7 8">Carbohydrate degradation; glycolysis; D-glyceraldehyde 3-phosphate and glycerone phosphate from D-glucose: step 2/4.</text>
</comment>
<reference evidence="9 10" key="1">
    <citation type="journal article" date="2005" name="Int. J. Syst. Evol. Microbiol.">
        <title>Nitrincola lacisaponensis gen. nov., sp. nov., a novel alkaliphilic bacterium isolated from an alkaline, saline lake.</title>
        <authorList>
            <person name="Dimitriu P.A."/>
            <person name="Shukla S.K."/>
            <person name="Conradt J."/>
            <person name="Marquez M.C."/>
            <person name="Ventosa A."/>
            <person name="Maglia A."/>
            <person name="Peyton B.M."/>
            <person name="Pinkart H.C."/>
            <person name="Mormile M.R."/>
        </authorList>
    </citation>
    <scope>NUCLEOTIDE SEQUENCE [LARGE SCALE GENOMIC DNA]</scope>
    <source>
        <strain evidence="9 10">4CA</strain>
    </source>
</reference>
<dbReference type="EC" id="5.3.1.9" evidence="7"/>
<dbReference type="HAMAP" id="MF_00473">
    <property type="entry name" value="G6P_isomerase"/>
    <property type="match status" value="1"/>
</dbReference>
<dbReference type="PATRIC" id="fig|267850.7.peg.2344"/>
<dbReference type="CDD" id="cd05016">
    <property type="entry name" value="SIS_PGI_2"/>
    <property type="match status" value="1"/>
</dbReference>
<evidence type="ECO:0000256" key="4">
    <source>
        <dbReference type="ARBA" id="ARBA00023152"/>
    </source>
</evidence>
<comment type="caution">
    <text evidence="9">The sequence shown here is derived from an EMBL/GenBank/DDBJ whole genome shotgun (WGS) entry which is preliminary data.</text>
</comment>
<dbReference type="OrthoDB" id="140919at2"/>
<sequence>MNVFATEAGTDLYEHATTLGKAHIASMFKQNPNRFEDFSYSLPGLMLDLSKQRITSETLNLLCALAREKQLDQWINDLLTGEKINESENRPALHTALRTPVDQTLEVDGVNIIDQVHENLARMERLVNQIHAGQWLGCTGDPIDTIVNIGVGGSDLGPFMACKALGEFTTTNSRDIELHFVSSMDGSHISSLLDKLDPTRTLFVISSKSFTTIDTLANAETAKEWLKRAYQYEGTDEALILARHFIGVSATPQRMIDWGIPESNHLYFWDWTGGRYSMWSTIGLPIALRIGMSGFREMLAGAHVMDSHFRDTPFEHNLPVLLALTGIWNINFLGITAHAILPYDGRLSHLPSYLEQLEMESNGKNTTRSHELVGYNTCPVLWGEIGTNAQHAFYQLLHQGTIPVMCDFITCAVRYEGPNNIDLKRQHQLNLSNCLAQSQILALGDTVIEGADKAPAYKRYRGNQPCTTLLLDKLTPHTFGMLIALYEHKVFVQSVIWNINPFDQWGVELGKTIATGLLPALTGEADNPSLDSSTRGLIHHINTKR</sequence>
<dbReference type="PANTHER" id="PTHR11469:SF1">
    <property type="entry name" value="GLUCOSE-6-PHOSPHATE ISOMERASE"/>
    <property type="match status" value="1"/>
</dbReference>
<organism evidence="9 10">
    <name type="scientific">Nitrincola lacisaponensis</name>
    <dbReference type="NCBI Taxonomy" id="267850"/>
    <lineage>
        <taxon>Bacteria</taxon>
        <taxon>Pseudomonadati</taxon>
        <taxon>Pseudomonadota</taxon>
        <taxon>Gammaproteobacteria</taxon>
        <taxon>Oceanospirillales</taxon>
        <taxon>Oceanospirillaceae</taxon>
        <taxon>Nitrincola</taxon>
    </lineage>
</organism>
<dbReference type="PROSITE" id="PS51463">
    <property type="entry name" value="P_GLUCOSE_ISOMERASE_3"/>
    <property type="match status" value="1"/>
</dbReference>
<dbReference type="UniPathway" id="UPA00138"/>
<dbReference type="RefSeq" id="WP_036548126.1">
    <property type="nucleotide sequence ID" value="NZ_JMSZ01000032.1"/>
</dbReference>
<dbReference type="InterPro" id="IPR001672">
    <property type="entry name" value="G6P_Isomerase"/>
</dbReference>
<dbReference type="PANTHER" id="PTHR11469">
    <property type="entry name" value="GLUCOSE-6-PHOSPHATE ISOMERASE"/>
    <property type="match status" value="1"/>
</dbReference>
<keyword evidence="5 7" id="KW-0413">Isomerase</keyword>
<proteinExistence type="inferred from homology"/>
<dbReference type="InterPro" id="IPR035476">
    <property type="entry name" value="SIS_PGI_1"/>
</dbReference>
<evidence type="ECO:0000313" key="10">
    <source>
        <dbReference type="Proteomes" id="UP000027318"/>
    </source>
</evidence>
<dbReference type="STRING" id="267850.ADINL_2376"/>
<comment type="function">
    <text evidence="7">Catalyzes the reversible isomerization of glucose-6-phosphate to fructose-6-phosphate.</text>
</comment>
<dbReference type="Pfam" id="PF00342">
    <property type="entry name" value="PGI"/>
    <property type="match status" value="1"/>
</dbReference>
<keyword evidence="3 7" id="KW-0312">Gluconeogenesis</keyword>
<comment type="pathway">
    <text evidence="7">Carbohydrate biosynthesis; gluconeogenesis.</text>
</comment>
<comment type="subcellular location">
    <subcellularLocation>
        <location evidence="7">Cytoplasm</location>
    </subcellularLocation>
</comment>
<dbReference type="GO" id="GO:0005829">
    <property type="term" value="C:cytosol"/>
    <property type="evidence" value="ECO:0007669"/>
    <property type="project" value="TreeGrafter"/>
</dbReference>
<keyword evidence="10" id="KW-1185">Reference proteome</keyword>
<dbReference type="PROSITE" id="PS00174">
    <property type="entry name" value="P_GLUCOSE_ISOMERASE_2"/>
    <property type="match status" value="1"/>
</dbReference>
<dbReference type="NCBIfam" id="NF001211">
    <property type="entry name" value="PRK00179.1"/>
    <property type="match status" value="1"/>
</dbReference>
<evidence type="ECO:0000256" key="6">
    <source>
        <dbReference type="ARBA" id="ARBA00029321"/>
    </source>
</evidence>
<accession>A0A063Y3Y2</accession>
<gene>
    <name evidence="7" type="primary">pgi</name>
    <name evidence="9" type="ORF">ADINL_2376</name>
</gene>
<dbReference type="GO" id="GO:0051156">
    <property type="term" value="P:glucose 6-phosphate metabolic process"/>
    <property type="evidence" value="ECO:0007669"/>
    <property type="project" value="TreeGrafter"/>
</dbReference>
<dbReference type="InterPro" id="IPR046348">
    <property type="entry name" value="SIS_dom_sf"/>
</dbReference>
<dbReference type="InterPro" id="IPR018189">
    <property type="entry name" value="Phosphoglucose_isomerase_CS"/>
</dbReference>
<evidence type="ECO:0000256" key="2">
    <source>
        <dbReference type="ARBA" id="ARBA00006604"/>
    </source>
</evidence>
<feature type="active site" evidence="7">
    <location>
        <position position="391"/>
    </location>
</feature>
<name>A0A063Y3Y2_9GAMM</name>
<dbReference type="EMBL" id="JMSZ01000032">
    <property type="protein sequence ID" value="KDE39247.1"/>
    <property type="molecule type" value="Genomic_DNA"/>
</dbReference>
<dbReference type="GO" id="GO:0006096">
    <property type="term" value="P:glycolytic process"/>
    <property type="evidence" value="ECO:0007669"/>
    <property type="project" value="UniProtKB-UniRule"/>
</dbReference>
<dbReference type="GO" id="GO:0004347">
    <property type="term" value="F:glucose-6-phosphate isomerase activity"/>
    <property type="evidence" value="ECO:0007669"/>
    <property type="project" value="UniProtKB-UniRule"/>
</dbReference>
<dbReference type="Gene3D" id="1.10.1390.10">
    <property type="match status" value="1"/>
</dbReference>
<dbReference type="GO" id="GO:0006094">
    <property type="term" value="P:gluconeogenesis"/>
    <property type="evidence" value="ECO:0007669"/>
    <property type="project" value="UniProtKB-UniRule"/>
</dbReference>
<dbReference type="PRINTS" id="PR00662">
    <property type="entry name" value="G6PISOMERASE"/>
</dbReference>
<keyword evidence="7" id="KW-0963">Cytoplasm</keyword>
<dbReference type="CDD" id="cd05015">
    <property type="entry name" value="SIS_PGI_1"/>
    <property type="match status" value="1"/>
</dbReference>
<dbReference type="Proteomes" id="UP000027318">
    <property type="component" value="Unassembled WGS sequence"/>
</dbReference>
<evidence type="ECO:0000256" key="8">
    <source>
        <dbReference type="RuleBase" id="RU000612"/>
    </source>
</evidence>
<dbReference type="AlphaFoldDB" id="A0A063Y3Y2"/>
<dbReference type="InterPro" id="IPR035482">
    <property type="entry name" value="SIS_PGI_2"/>
</dbReference>
<comment type="catalytic activity">
    <reaction evidence="6 7 8">
        <text>alpha-D-glucose 6-phosphate = beta-D-fructose 6-phosphate</text>
        <dbReference type="Rhea" id="RHEA:11816"/>
        <dbReference type="ChEBI" id="CHEBI:57634"/>
        <dbReference type="ChEBI" id="CHEBI:58225"/>
        <dbReference type="EC" id="5.3.1.9"/>
    </reaction>
</comment>
<evidence type="ECO:0000256" key="7">
    <source>
        <dbReference type="HAMAP-Rule" id="MF_00473"/>
    </source>
</evidence>